<keyword evidence="14" id="KW-1185">Reference proteome</keyword>
<keyword evidence="3" id="KW-0479">Metal-binding</keyword>
<feature type="region of interest" description="Disordered" evidence="8">
    <location>
        <begin position="120"/>
        <end position="179"/>
    </location>
</feature>
<dbReference type="GO" id="GO:0046872">
    <property type="term" value="F:metal ion binding"/>
    <property type="evidence" value="ECO:0007669"/>
    <property type="project" value="UniProtKB-KW"/>
</dbReference>
<comment type="caution">
    <text evidence="13">The sequence shown here is derived from an EMBL/GenBank/DDBJ whole genome shotgun (WGS) entry which is preliminary data.</text>
</comment>
<feature type="domain" description="Coenzyme PQQ synthesis protein F-like C-terminal lobe" evidence="12">
    <location>
        <begin position="920"/>
        <end position="1019"/>
    </location>
</feature>
<gene>
    <name evidence="13" type="ORF">Pmani_018296</name>
</gene>
<feature type="compositionally biased region" description="Basic and acidic residues" evidence="8">
    <location>
        <begin position="169"/>
        <end position="179"/>
    </location>
</feature>
<dbReference type="Gene3D" id="3.30.830.10">
    <property type="entry name" value="Metalloenzyme, LuxS/M16 peptidase-like"/>
    <property type="match status" value="4"/>
</dbReference>
<feature type="coiled-coil region" evidence="7">
    <location>
        <begin position="986"/>
        <end position="1013"/>
    </location>
</feature>
<dbReference type="InterPro" id="IPR011765">
    <property type="entry name" value="Pept_M16_N"/>
</dbReference>
<dbReference type="EMBL" id="JAWZYT010001673">
    <property type="protein sequence ID" value="KAK4310120.1"/>
    <property type="molecule type" value="Genomic_DNA"/>
</dbReference>
<keyword evidence="2" id="KW-0645">Protease</keyword>
<keyword evidence="6" id="KW-0482">Metalloprotease</keyword>
<feature type="domain" description="Peptidase M16 middle/third" evidence="11">
    <location>
        <begin position="524"/>
        <end position="811"/>
    </location>
</feature>
<comment type="similarity">
    <text evidence="1">Belongs to the peptidase M16 family.</text>
</comment>
<dbReference type="Pfam" id="PF22456">
    <property type="entry name" value="PqqF-like_C_4"/>
    <property type="match status" value="1"/>
</dbReference>
<dbReference type="Pfam" id="PF05193">
    <property type="entry name" value="Peptidase_M16_C"/>
    <property type="match status" value="1"/>
</dbReference>
<keyword evidence="4" id="KW-0378">Hydrolase</keyword>
<dbReference type="AlphaFoldDB" id="A0AAE1PMR9"/>
<dbReference type="PANTHER" id="PTHR43690:SF18">
    <property type="entry name" value="INSULIN-DEGRADING ENZYME-RELATED"/>
    <property type="match status" value="1"/>
</dbReference>
<accession>A0AAE1PMR9</accession>
<sequence length="1135" mass="130550">MSSKRLISIASHHQLSKKARRNVCSRSDNKMKKQQQMNNSNEECIVGVPCGATTTTTTTTGRGLSVLQSTNTSSVITPTIIPSCSVLECPRKALNDKKDYRVIRLQNGLTAILISDLGSIPVCEEDEEQDNEDDDEEEVEEDDGDGNNEEDIEMEETEGEEEEDECDAEEKSEKPNKDTTKYLAAASLTVGVGSFEDPDEIPGLMHFLEHMVFMGSEKYPKENSFDYYMKKHGGHDNAHTDMEHTTFYFEIQEKYLKEGLDRFAQFFIHPLMKQEAMTRERKAVHSEFQMALPDDTSRDQQMFATLASEGHPMGKFTWGNESTLNIGIPDQELHKQLHELRLKYYSAQYMTLAVQARLSLDSLQEFVCCIFDEIPSNQIPRPSYTQLSFPFPRDKFHRLYRIIPTKEYHSVEIVWALPSLKKYYRTKPLHYVGHLLGHEGKGSILSYLKKKVWAVGLYSGNDETGFEHNSTYAMMNICVELTDEGFANLDEVVCVIFQYLAMLREAGPVERIFKEIQCTERLNFDYGEELSTIENVETLSEAMQLYPPQDYLTGDTQMDDYEPQVIRECLDAMVPETCNFVIKSKTFEEQNVCNLSEKWFGTKYCVEDIPESWKMRWANLSSNPELYLPASNTFIPDEFTLLPQEELTGEGKEYPEKLCEDPRGALWYRQDTKFGLPRSYCYIYFLTCLPLQSPRLAALLDLYLNLYELQVMEDVYPANMAQYRYSFFATEQGLVLKINGFNQKLPEVLKLLLSHMENFKDNLTEKSFHEIQRQQMKTYLNAVLKPGIVRKDLRLSVIQEVHWQAHHKLREVQGVSSNDLLDEFVSQLFPSCHIRVLVQGNTSASAAKEMYDVVKAMLDKHAVLDKPPPIPELRTLEMLGGAWVVQAEGVNPADTNSSVINYYQHREGDLATEILLEFIQMVMDEPVFNFLRTQEQLGYHVFCTNHNTYGILGLSVTVNTQANKFSVSHVDKKIEAFLENFRNTMANMKDEELMELKETLTSMKQTIDLTLKEEVDRNWSEITHGEYVFNRLKRQIELVKDITREGAVTCLRTITERKNNPTYRKLSVQVVGAANTDNQSPPILEHLLGKEEIVKLVEPSEENDKTLLSHHYITNIPSYKQKLKVYPVTKIVRSE</sequence>
<dbReference type="SUPFAM" id="SSF63411">
    <property type="entry name" value="LuxS/MPP-like metallohydrolase"/>
    <property type="match status" value="4"/>
</dbReference>
<dbReference type="FunFam" id="3.30.830.10:FF:000005">
    <property type="entry name" value="nardilysin isoform X1"/>
    <property type="match status" value="1"/>
</dbReference>
<evidence type="ECO:0000256" key="7">
    <source>
        <dbReference type="SAM" id="Coils"/>
    </source>
</evidence>
<evidence type="ECO:0000256" key="6">
    <source>
        <dbReference type="ARBA" id="ARBA00023049"/>
    </source>
</evidence>
<reference evidence="13" key="1">
    <citation type="submission" date="2023-11" db="EMBL/GenBank/DDBJ databases">
        <title>Genome assemblies of two species of porcelain crab, Petrolisthes cinctipes and Petrolisthes manimaculis (Anomura: Porcellanidae).</title>
        <authorList>
            <person name="Angst P."/>
        </authorList>
    </citation>
    <scope>NUCLEOTIDE SEQUENCE</scope>
    <source>
        <strain evidence="13">PB745_02</strain>
        <tissue evidence="13">Gill</tissue>
    </source>
</reference>
<dbReference type="PANTHER" id="PTHR43690">
    <property type="entry name" value="NARDILYSIN"/>
    <property type="match status" value="1"/>
</dbReference>
<evidence type="ECO:0000259" key="11">
    <source>
        <dbReference type="Pfam" id="PF16187"/>
    </source>
</evidence>
<feature type="compositionally biased region" description="Acidic residues" evidence="8">
    <location>
        <begin position="123"/>
        <end position="168"/>
    </location>
</feature>
<evidence type="ECO:0000256" key="2">
    <source>
        <dbReference type="ARBA" id="ARBA00022670"/>
    </source>
</evidence>
<protein>
    <recommendedName>
        <fullName evidence="15">Nardilysin</fullName>
    </recommendedName>
</protein>
<dbReference type="InterPro" id="IPR007863">
    <property type="entry name" value="Peptidase_M16_C"/>
</dbReference>
<feature type="region of interest" description="Disordered" evidence="8">
    <location>
        <begin position="1"/>
        <end position="21"/>
    </location>
</feature>
<dbReference type="InterPro" id="IPR032632">
    <property type="entry name" value="Peptidase_M16_M"/>
</dbReference>
<organism evidence="13 14">
    <name type="scientific">Petrolisthes manimaculis</name>
    <dbReference type="NCBI Taxonomy" id="1843537"/>
    <lineage>
        <taxon>Eukaryota</taxon>
        <taxon>Metazoa</taxon>
        <taxon>Ecdysozoa</taxon>
        <taxon>Arthropoda</taxon>
        <taxon>Crustacea</taxon>
        <taxon>Multicrustacea</taxon>
        <taxon>Malacostraca</taxon>
        <taxon>Eumalacostraca</taxon>
        <taxon>Eucarida</taxon>
        <taxon>Decapoda</taxon>
        <taxon>Pleocyemata</taxon>
        <taxon>Anomura</taxon>
        <taxon>Galatheoidea</taxon>
        <taxon>Porcellanidae</taxon>
        <taxon>Petrolisthes</taxon>
    </lineage>
</organism>
<evidence type="ECO:0000259" key="12">
    <source>
        <dbReference type="Pfam" id="PF22456"/>
    </source>
</evidence>
<evidence type="ECO:0000313" key="13">
    <source>
        <dbReference type="EMBL" id="KAK4310120.1"/>
    </source>
</evidence>
<dbReference type="Proteomes" id="UP001292094">
    <property type="component" value="Unassembled WGS sequence"/>
</dbReference>
<evidence type="ECO:0000259" key="9">
    <source>
        <dbReference type="Pfam" id="PF00675"/>
    </source>
</evidence>
<keyword evidence="7" id="KW-0175">Coiled coil</keyword>
<dbReference type="InterPro" id="IPR054734">
    <property type="entry name" value="PqqF-like_C_4"/>
</dbReference>
<evidence type="ECO:0000313" key="14">
    <source>
        <dbReference type="Proteomes" id="UP001292094"/>
    </source>
</evidence>
<evidence type="ECO:0000259" key="10">
    <source>
        <dbReference type="Pfam" id="PF05193"/>
    </source>
</evidence>
<name>A0AAE1PMR9_9EUCA</name>
<keyword evidence="5" id="KW-0862">Zinc</keyword>
<dbReference type="InterPro" id="IPR011249">
    <property type="entry name" value="Metalloenz_LuxS/M16"/>
</dbReference>
<dbReference type="InterPro" id="IPR050626">
    <property type="entry name" value="Peptidase_M16"/>
</dbReference>
<feature type="domain" description="Peptidase M16 C-terminal" evidence="10">
    <location>
        <begin position="335"/>
        <end position="516"/>
    </location>
</feature>
<dbReference type="Pfam" id="PF16187">
    <property type="entry name" value="Peptidase_M16_M"/>
    <property type="match status" value="1"/>
</dbReference>
<dbReference type="GO" id="GO:0006508">
    <property type="term" value="P:proteolysis"/>
    <property type="evidence" value="ECO:0007669"/>
    <property type="project" value="UniProtKB-KW"/>
</dbReference>
<evidence type="ECO:0000256" key="8">
    <source>
        <dbReference type="SAM" id="MobiDB-lite"/>
    </source>
</evidence>
<evidence type="ECO:0000256" key="4">
    <source>
        <dbReference type="ARBA" id="ARBA00022801"/>
    </source>
</evidence>
<feature type="domain" description="Peptidase M16 N-terminal" evidence="9">
    <location>
        <begin position="178"/>
        <end position="295"/>
    </location>
</feature>
<evidence type="ECO:0008006" key="15">
    <source>
        <dbReference type="Google" id="ProtNLM"/>
    </source>
</evidence>
<evidence type="ECO:0000256" key="5">
    <source>
        <dbReference type="ARBA" id="ARBA00022833"/>
    </source>
</evidence>
<evidence type="ECO:0000256" key="1">
    <source>
        <dbReference type="ARBA" id="ARBA00007261"/>
    </source>
</evidence>
<proteinExistence type="inferred from homology"/>
<dbReference type="Pfam" id="PF00675">
    <property type="entry name" value="Peptidase_M16"/>
    <property type="match status" value="1"/>
</dbReference>
<evidence type="ECO:0000256" key="3">
    <source>
        <dbReference type="ARBA" id="ARBA00022723"/>
    </source>
</evidence>
<dbReference type="GO" id="GO:0008237">
    <property type="term" value="F:metallopeptidase activity"/>
    <property type="evidence" value="ECO:0007669"/>
    <property type="project" value="UniProtKB-KW"/>
</dbReference>